<dbReference type="InterPro" id="IPR003148">
    <property type="entry name" value="RCK_N"/>
</dbReference>
<proteinExistence type="predicted"/>
<dbReference type="GO" id="GO:0006813">
    <property type="term" value="P:potassium ion transport"/>
    <property type="evidence" value="ECO:0007669"/>
    <property type="project" value="InterPro"/>
</dbReference>
<dbReference type="PANTHER" id="PTHR43833">
    <property type="entry name" value="POTASSIUM CHANNEL PROTEIN 2-RELATED-RELATED"/>
    <property type="match status" value="1"/>
</dbReference>
<dbReference type="InterPro" id="IPR036721">
    <property type="entry name" value="RCK_C_sf"/>
</dbReference>
<dbReference type="SUPFAM" id="SSF116726">
    <property type="entry name" value="TrkA C-terminal domain-like"/>
    <property type="match status" value="1"/>
</dbReference>
<dbReference type="Proteomes" id="UP000264002">
    <property type="component" value="Unassembled WGS sequence"/>
</dbReference>
<dbReference type="InterPro" id="IPR050721">
    <property type="entry name" value="Trk_Ktr_HKT_K-transport"/>
</dbReference>
<dbReference type="PANTHER" id="PTHR43833:SF5">
    <property type="entry name" value="TRK SYSTEM POTASSIUM UPTAKE PROTEIN TRKA"/>
    <property type="match status" value="1"/>
</dbReference>
<evidence type="ECO:0000256" key="1">
    <source>
        <dbReference type="ARBA" id="ARBA00022448"/>
    </source>
</evidence>
<sequence length="221" mass="24165">MKKSIVIVGGRKKAIILAKSILRKGYEVIVINESYEDCLSLYEIPGISVIQGDGTKPYVLDDANIHNVDIAIALTPNDEDNLMICQLCKAHFSVKKTVAVVSDPKKIDFFYAMGIDRAVCTISTVTSIIEQQAFINDITNIIPIRGGNIQIVEVRIDGYSPAVDKQLWEIDLPSEVIIGCILRGDEALVPRGNSRISMGDTLVLIAGQQQEIPAIKALTGR</sequence>
<dbReference type="PROSITE" id="PS51201">
    <property type="entry name" value="RCK_N"/>
    <property type="match status" value="1"/>
</dbReference>
<evidence type="ECO:0000259" key="3">
    <source>
        <dbReference type="PROSITE" id="PS51201"/>
    </source>
</evidence>
<reference evidence="6" key="1">
    <citation type="submission" date="2018-08" db="EMBL/GenBank/DDBJ databases">
        <authorList>
            <person name="Grouzdev D.S."/>
            <person name="Krutkina M.S."/>
        </authorList>
    </citation>
    <scope>NUCLEOTIDE SEQUENCE [LARGE SCALE GENOMIC DNA]</scope>
    <source>
        <strain evidence="6">4-11</strain>
    </source>
</reference>
<keyword evidence="1" id="KW-0813">Transport</keyword>
<protein>
    <submittedName>
        <fullName evidence="5">TrkA family potassium uptake protein</fullName>
    </submittedName>
</protein>
<dbReference type="RefSeq" id="WP_117331141.1">
    <property type="nucleotide sequence ID" value="NZ_QUWK01000013.1"/>
</dbReference>
<dbReference type="Pfam" id="PF02254">
    <property type="entry name" value="TrkA_N"/>
    <property type="match status" value="1"/>
</dbReference>
<dbReference type="GO" id="GO:0008324">
    <property type="term" value="F:monoatomic cation transmembrane transporter activity"/>
    <property type="evidence" value="ECO:0007669"/>
    <property type="project" value="InterPro"/>
</dbReference>
<feature type="domain" description="RCK N-terminal" evidence="3">
    <location>
        <begin position="2"/>
        <end position="119"/>
    </location>
</feature>
<dbReference type="Gene3D" id="3.30.70.1450">
    <property type="entry name" value="Regulator of K+ conductance, C-terminal domain"/>
    <property type="match status" value="1"/>
</dbReference>
<keyword evidence="6" id="KW-1185">Reference proteome</keyword>
<dbReference type="InterPro" id="IPR006037">
    <property type="entry name" value="RCK_C"/>
</dbReference>
<comment type="caution">
    <text evidence="5">The sequence shown here is derived from an EMBL/GenBank/DDBJ whole genome shotgun (WGS) entry which is preliminary data.</text>
</comment>
<organism evidence="5 6">
    <name type="scientific">Sphaerochaeta halotolerans</name>
    <dbReference type="NCBI Taxonomy" id="2293840"/>
    <lineage>
        <taxon>Bacteria</taxon>
        <taxon>Pseudomonadati</taxon>
        <taxon>Spirochaetota</taxon>
        <taxon>Spirochaetia</taxon>
        <taxon>Spirochaetales</taxon>
        <taxon>Sphaerochaetaceae</taxon>
        <taxon>Sphaerochaeta</taxon>
    </lineage>
</organism>
<evidence type="ECO:0000259" key="4">
    <source>
        <dbReference type="PROSITE" id="PS51202"/>
    </source>
</evidence>
<dbReference type="Pfam" id="PF02080">
    <property type="entry name" value="TrkA_C"/>
    <property type="match status" value="1"/>
</dbReference>
<feature type="domain" description="RCK C-terminal" evidence="4">
    <location>
        <begin position="139"/>
        <end position="221"/>
    </location>
</feature>
<dbReference type="Gene3D" id="3.40.50.720">
    <property type="entry name" value="NAD(P)-binding Rossmann-like Domain"/>
    <property type="match status" value="1"/>
</dbReference>
<dbReference type="AlphaFoldDB" id="A0A372ME52"/>
<dbReference type="EMBL" id="QUWK01000013">
    <property type="protein sequence ID" value="RFU94034.1"/>
    <property type="molecule type" value="Genomic_DNA"/>
</dbReference>
<gene>
    <name evidence="5" type="ORF">DYP60_11415</name>
</gene>
<dbReference type="PROSITE" id="PS51202">
    <property type="entry name" value="RCK_C"/>
    <property type="match status" value="1"/>
</dbReference>
<name>A0A372ME52_9SPIR</name>
<evidence type="ECO:0000313" key="5">
    <source>
        <dbReference type="EMBL" id="RFU94034.1"/>
    </source>
</evidence>
<dbReference type="SUPFAM" id="SSF51735">
    <property type="entry name" value="NAD(P)-binding Rossmann-fold domains"/>
    <property type="match status" value="1"/>
</dbReference>
<accession>A0A372ME52</accession>
<dbReference type="InterPro" id="IPR036291">
    <property type="entry name" value="NAD(P)-bd_dom_sf"/>
</dbReference>
<keyword evidence="2" id="KW-0406">Ion transport</keyword>
<evidence type="ECO:0000256" key="2">
    <source>
        <dbReference type="ARBA" id="ARBA00023065"/>
    </source>
</evidence>
<evidence type="ECO:0000313" key="6">
    <source>
        <dbReference type="Proteomes" id="UP000264002"/>
    </source>
</evidence>
<reference evidence="5 6" key="2">
    <citation type="submission" date="2018-09" db="EMBL/GenBank/DDBJ databases">
        <title>Genome of Sphaerochaeta halotolerans strain 4-11.</title>
        <authorList>
            <person name="Nazina T.N."/>
            <person name="Sokolova D.S."/>
        </authorList>
    </citation>
    <scope>NUCLEOTIDE SEQUENCE [LARGE SCALE GENOMIC DNA]</scope>
    <source>
        <strain evidence="5 6">4-11</strain>
    </source>
</reference>